<dbReference type="PANTHER" id="PTHR34582:SF6">
    <property type="entry name" value="UPF0702 TRANSMEMBRANE PROTEIN YCAP"/>
    <property type="match status" value="1"/>
</dbReference>
<dbReference type="Gene3D" id="3.30.240.20">
    <property type="entry name" value="bsu07140 like domains"/>
    <property type="match status" value="1"/>
</dbReference>
<evidence type="ECO:0000256" key="4">
    <source>
        <dbReference type="ARBA" id="ARBA00022692"/>
    </source>
</evidence>
<keyword evidence="6 7" id="KW-0472">Membrane</keyword>
<evidence type="ECO:0000256" key="7">
    <source>
        <dbReference type="SAM" id="Phobius"/>
    </source>
</evidence>
<comment type="caution">
    <text evidence="9">The sequence shown here is derived from an EMBL/GenBank/DDBJ whole genome shotgun (WGS) entry which is preliminary data.</text>
</comment>
<evidence type="ECO:0000256" key="1">
    <source>
        <dbReference type="ARBA" id="ARBA00004651"/>
    </source>
</evidence>
<evidence type="ECO:0000256" key="5">
    <source>
        <dbReference type="ARBA" id="ARBA00022989"/>
    </source>
</evidence>
<feature type="transmembrane region" description="Helical" evidence="7">
    <location>
        <begin position="14"/>
        <end position="32"/>
    </location>
</feature>
<reference evidence="9 10" key="1">
    <citation type="submission" date="2019-12" db="EMBL/GenBank/DDBJ databases">
        <title>Genomic-based taxomic classification of the family Erythrobacteraceae.</title>
        <authorList>
            <person name="Xu L."/>
        </authorList>
    </citation>
    <scope>NUCLEOTIDE SEQUENCE [LARGE SCALE GENOMIC DNA]</scope>
    <source>
        <strain evidence="9 10">KEMB 9005-328</strain>
    </source>
</reference>
<keyword evidence="5 7" id="KW-1133">Transmembrane helix</keyword>
<comment type="subcellular location">
    <subcellularLocation>
        <location evidence="1">Cell membrane</location>
        <topology evidence="1">Multi-pass membrane protein</topology>
    </subcellularLocation>
</comment>
<dbReference type="Proteomes" id="UP000439780">
    <property type="component" value="Unassembled WGS sequence"/>
</dbReference>
<dbReference type="GO" id="GO:0005886">
    <property type="term" value="C:plasma membrane"/>
    <property type="evidence" value="ECO:0007669"/>
    <property type="project" value="UniProtKB-SubCell"/>
</dbReference>
<accession>A0A845AM41</accession>
<dbReference type="RefSeq" id="WP_160754251.1">
    <property type="nucleotide sequence ID" value="NZ_WTYA01000013.1"/>
</dbReference>
<dbReference type="InterPro" id="IPR023090">
    <property type="entry name" value="UPF0702_alpha/beta_dom_sf"/>
</dbReference>
<feature type="transmembrane region" description="Helical" evidence="7">
    <location>
        <begin position="39"/>
        <end position="58"/>
    </location>
</feature>
<evidence type="ECO:0000256" key="2">
    <source>
        <dbReference type="ARBA" id="ARBA00006448"/>
    </source>
</evidence>
<protein>
    <submittedName>
        <fullName evidence="9">DUF421 domain-containing protein</fullName>
    </submittedName>
</protein>
<evidence type="ECO:0000313" key="10">
    <source>
        <dbReference type="Proteomes" id="UP000439780"/>
    </source>
</evidence>
<name>A0A845AM41_9SPHN</name>
<gene>
    <name evidence="9" type="ORF">GRI58_14155</name>
</gene>
<keyword evidence="4 7" id="KW-0812">Transmembrane</keyword>
<dbReference type="Pfam" id="PF04239">
    <property type="entry name" value="DUF421"/>
    <property type="match status" value="1"/>
</dbReference>
<comment type="similarity">
    <text evidence="2">Belongs to the UPF0702 family.</text>
</comment>
<organism evidence="9 10">
    <name type="scientific">Qipengyuania algicida</name>
    <dbReference type="NCBI Taxonomy" id="1836209"/>
    <lineage>
        <taxon>Bacteria</taxon>
        <taxon>Pseudomonadati</taxon>
        <taxon>Pseudomonadota</taxon>
        <taxon>Alphaproteobacteria</taxon>
        <taxon>Sphingomonadales</taxon>
        <taxon>Erythrobacteraceae</taxon>
        <taxon>Qipengyuania</taxon>
    </lineage>
</organism>
<keyword evidence="3" id="KW-1003">Cell membrane</keyword>
<feature type="domain" description="YetF C-terminal" evidence="8">
    <location>
        <begin position="91"/>
        <end position="157"/>
    </location>
</feature>
<proteinExistence type="inferred from homology"/>
<keyword evidence="10" id="KW-1185">Reference proteome</keyword>
<dbReference type="InterPro" id="IPR007353">
    <property type="entry name" value="DUF421"/>
</dbReference>
<dbReference type="EMBL" id="WTYA01000013">
    <property type="protein sequence ID" value="MXP29951.1"/>
    <property type="molecule type" value="Genomic_DNA"/>
</dbReference>
<dbReference type="AlphaFoldDB" id="A0A845AM41"/>
<dbReference type="PANTHER" id="PTHR34582">
    <property type="entry name" value="UPF0702 TRANSMEMBRANE PROTEIN YCAP"/>
    <property type="match status" value="1"/>
</dbReference>
<dbReference type="OrthoDB" id="9793799at2"/>
<evidence type="ECO:0000259" key="8">
    <source>
        <dbReference type="Pfam" id="PF04239"/>
    </source>
</evidence>
<feature type="transmembrane region" description="Helical" evidence="7">
    <location>
        <begin position="64"/>
        <end position="85"/>
    </location>
</feature>
<evidence type="ECO:0000256" key="3">
    <source>
        <dbReference type="ARBA" id="ARBA00022475"/>
    </source>
</evidence>
<evidence type="ECO:0000256" key="6">
    <source>
        <dbReference type="ARBA" id="ARBA00023136"/>
    </source>
</evidence>
<evidence type="ECO:0000313" key="9">
    <source>
        <dbReference type="EMBL" id="MXP29951.1"/>
    </source>
</evidence>
<sequence length="161" mass="17272">MQAIFGDPTAHIDTAQACARMAVIFVFGLLLVRLAGRRIFGRWAALDITVAIMLGSNLSRAATGNAAMIPTIAESLLLIALHYMLAQAAARSAWFARLVEGPEIILGRGGKIDEAARKQHGVSRLDIKEALHEKGMEQISETDGIALETSGKLGITTPPRR</sequence>